<sequence length="183" mass="21079">MQINSITSTNSYTQSSSVNNSSQISSLQSSKQELEIERNELLQNNEIDDETKQSQIQSIESQIQLIESQIQAAKSQKSESSAESQNSNTKANESYDNGDEVRNGVVISSSLKEKLQDGNYKEINNEEKLLEMQKKDREHNKVYTYNEVHTYTKDNIEESKKHMNEYIDENKQSKNEEQEISEQ</sequence>
<feature type="compositionally biased region" description="Low complexity" evidence="1">
    <location>
        <begin position="68"/>
        <end position="88"/>
    </location>
</feature>
<gene>
    <name evidence="2" type="ordered locus">CLL_A3062</name>
</gene>
<feature type="region of interest" description="Disordered" evidence="1">
    <location>
        <begin position="68"/>
        <end position="104"/>
    </location>
</feature>
<reference evidence="2" key="2">
    <citation type="submission" date="2009-08" db="EMBL/GenBank/DDBJ databases">
        <authorList>
            <person name="Shrivastava S."/>
            <person name="Brinkac L.M."/>
            <person name="Dodson R.J."/>
            <person name="Harkins D.M."/>
            <person name="Durkin A.S."/>
            <person name="Sutton G."/>
        </authorList>
    </citation>
    <scope>NUCLEOTIDE SEQUENCE</scope>
    <source>
        <strain evidence="2">Eklund 17B</strain>
    </source>
</reference>
<feature type="region of interest" description="Disordered" evidence="1">
    <location>
        <begin position="1"/>
        <end position="33"/>
    </location>
</feature>
<proteinExistence type="predicted"/>
<feature type="region of interest" description="Disordered" evidence="1">
    <location>
        <begin position="161"/>
        <end position="183"/>
    </location>
</feature>
<dbReference type="HOGENOM" id="CLU_1472747_0_0_9"/>
<dbReference type="KEGG" id="cbk:CLL_A3062"/>
<accession>B2TPX1</accession>
<feature type="compositionally biased region" description="Low complexity" evidence="1">
    <location>
        <begin position="1"/>
        <end position="30"/>
    </location>
</feature>
<dbReference type="AlphaFoldDB" id="B2TPX1"/>
<dbReference type="Pfam" id="PF14282">
    <property type="entry name" value="FlxA"/>
    <property type="match status" value="1"/>
</dbReference>
<dbReference type="EMBL" id="CP001056">
    <property type="protein sequence ID" value="ACD24439.1"/>
    <property type="molecule type" value="Genomic_DNA"/>
</dbReference>
<organism evidence="2">
    <name type="scientific">Clostridium botulinum (strain Eklund 17B / Type B)</name>
    <dbReference type="NCBI Taxonomy" id="935198"/>
    <lineage>
        <taxon>Bacteria</taxon>
        <taxon>Bacillati</taxon>
        <taxon>Bacillota</taxon>
        <taxon>Clostridia</taxon>
        <taxon>Eubacteriales</taxon>
        <taxon>Clostridiaceae</taxon>
        <taxon>Clostridium</taxon>
    </lineage>
</organism>
<name>B2TPX1_CLOBB</name>
<accession>U4PC13</accession>
<dbReference type="InterPro" id="IPR025577">
    <property type="entry name" value="FlxA"/>
</dbReference>
<evidence type="ECO:0000313" key="2">
    <source>
        <dbReference type="EMBL" id="ACD24439.1"/>
    </source>
</evidence>
<dbReference type="PATRIC" id="fig|935198.13.peg.3026"/>
<evidence type="ECO:0000256" key="1">
    <source>
        <dbReference type="SAM" id="MobiDB-lite"/>
    </source>
</evidence>
<feature type="compositionally biased region" description="Basic and acidic residues" evidence="1">
    <location>
        <begin position="161"/>
        <end position="177"/>
    </location>
</feature>
<protein>
    <submittedName>
        <fullName evidence="2">Uncharacterized protein</fullName>
    </submittedName>
</protein>
<reference evidence="2" key="1">
    <citation type="submission" date="2009-06" db="EMBL/GenBank/DDBJ databases">
        <authorList>
            <consortium name="US DOE Joint Genome Institute (JGI-PGF)"/>
            <person name="Lucas S."/>
            <person name="Copeland A."/>
            <person name="Lapidus A."/>
            <person name="Glavina del Rio T."/>
            <person name="Dalin E."/>
            <person name="Tice H."/>
            <person name="Bruce D."/>
            <person name="Goodwin L."/>
            <person name="Pitluck S."/>
            <person name="Kyrpides N."/>
            <person name="Mavromatis K."/>
            <person name="Ivanova N."/>
            <person name="Saunders E."/>
            <person name="Brettin T."/>
            <person name="Detter J.C."/>
            <person name="Han C."/>
            <person name="Larimer F."/>
            <person name="Land M."/>
            <person name="Hauser L."/>
            <person name="Markowitz V."/>
            <person name="Cheng J.-F."/>
            <person name="Hugenholtz P."/>
            <person name="Woyke T."/>
            <person name="Wu D."/>
            <person name="Gronow S."/>
            <person name="Klenk H.-P."/>
            <person name="Eisen J.A."/>
        </authorList>
    </citation>
    <scope>NUCLEOTIDE SEQUENCE</scope>
    <source>
        <strain evidence="2">Eklund 17B</strain>
    </source>
</reference>